<dbReference type="NCBIfam" id="TIGR00377">
    <property type="entry name" value="ant_ant_sig"/>
    <property type="match status" value="1"/>
</dbReference>
<dbReference type="AlphaFoldDB" id="A0AB39PIU1"/>
<proteinExistence type="inferred from homology"/>
<protein>
    <recommendedName>
        <fullName evidence="2">Anti-sigma factor antagonist</fullName>
    </recommendedName>
</protein>
<feature type="domain" description="STAS" evidence="3">
    <location>
        <begin position="7"/>
        <end position="108"/>
    </location>
</feature>
<name>A0AB39PIU1_9ACTN</name>
<evidence type="ECO:0000313" key="4">
    <source>
        <dbReference type="EMBL" id="XDQ30808.1"/>
    </source>
</evidence>
<evidence type="ECO:0000256" key="2">
    <source>
        <dbReference type="RuleBase" id="RU003749"/>
    </source>
</evidence>
<dbReference type="EMBL" id="CP163435">
    <property type="protein sequence ID" value="XDQ30808.1"/>
    <property type="molecule type" value="Genomic_DNA"/>
</dbReference>
<evidence type="ECO:0000259" key="3">
    <source>
        <dbReference type="PROSITE" id="PS50801"/>
    </source>
</evidence>
<dbReference type="PROSITE" id="PS50801">
    <property type="entry name" value="STAS"/>
    <property type="match status" value="1"/>
</dbReference>
<evidence type="ECO:0000256" key="1">
    <source>
        <dbReference type="ARBA" id="ARBA00009013"/>
    </source>
</evidence>
<dbReference type="Gene3D" id="3.30.750.24">
    <property type="entry name" value="STAS domain"/>
    <property type="match status" value="1"/>
</dbReference>
<gene>
    <name evidence="4" type="ORF">AB5J56_41575</name>
</gene>
<comment type="similarity">
    <text evidence="1 2">Belongs to the anti-sigma-factor antagonist family.</text>
</comment>
<reference evidence="4" key="1">
    <citation type="submission" date="2024-07" db="EMBL/GenBank/DDBJ databases">
        <authorList>
            <person name="Yu S.T."/>
        </authorList>
    </citation>
    <scope>NUCLEOTIDE SEQUENCE</scope>
    <source>
        <strain evidence="4">R21</strain>
    </source>
</reference>
<dbReference type="InterPro" id="IPR003658">
    <property type="entry name" value="Anti-sigma_ant"/>
</dbReference>
<accession>A0AB39PIU1</accession>
<organism evidence="4">
    <name type="scientific">Streptomyces sp. R21</name>
    <dbReference type="NCBI Taxonomy" id="3238627"/>
    <lineage>
        <taxon>Bacteria</taxon>
        <taxon>Bacillati</taxon>
        <taxon>Actinomycetota</taxon>
        <taxon>Actinomycetes</taxon>
        <taxon>Kitasatosporales</taxon>
        <taxon>Streptomycetaceae</taxon>
        <taxon>Streptomyces</taxon>
    </lineage>
</organism>
<sequence>MTTPPVALMTRSANETTTVVHVTGELDLATVPLIEPELHALAVRAGPDLVLDLSGLSFCDSSGVGLFRRLHQRCVRAGTRLRLRNVQPLPAKAIRVLQLDLVVRCHFA</sequence>
<dbReference type="SUPFAM" id="SSF52091">
    <property type="entry name" value="SpoIIaa-like"/>
    <property type="match status" value="1"/>
</dbReference>
<dbReference type="CDD" id="cd07043">
    <property type="entry name" value="STAS_anti-anti-sigma_factors"/>
    <property type="match status" value="1"/>
</dbReference>
<dbReference type="Pfam" id="PF01740">
    <property type="entry name" value="STAS"/>
    <property type="match status" value="1"/>
</dbReference>
<dbReference type="InterPro" id="IPR002645">
    <property type="entry name" value="STAS_dom"/>
</dbReference>
<dbReference type="PANTHER" id="PTHR33495">
    <property type="entry name" value="ANTI-SIGMA FACTOR ANTAGONIST TM_1081-RELATED-RELATED"/>
    <property type="match status" value="1"/>
</dbReference>
<dbReference type="InterPro" id="IPR036513">
    <property type="entry name" value="STAS_dom_sf"/>
</dbReference>
<dbReference type="GO" id="GO:0043856">
    <property type="term" value="F:anti-sigma factor antagonist activity"/>
    <property type="evidence" value="ECO:0007669"/>
    <property type="project" value="InterPro"/>
</dbReference>
<dbReference type="RefSeq" id="WP_369241098.1">
    <property type="nucleotide sequence ID" value="NZ_CP163435.1"/>
</dbReference>
<dbReference type="PANTHER" id="PTHR33495:SF2">
    <property type="entry name" value="ANTI-SIGMA FACTOR ANTAGONIST TM_1081-RELATED"/>
    <property type="match status" value="1"/>
</dbReference>